<dbReference type="Proteomes" id="UP000009173">
    <property type="component" value="Chromosome"/>
</dbReference>
<dbReference type="Gene3D" id="3.20.20.140">
    <property type="entry name" value="Metal-dependent hydrolases"/>
    <property type="match status" value="1"/>
</dbReference>
<gene>
    <name evidence="3" type="ordered locus">Dvul_2099</name>
</gene>
<evidence type="ECO:0000259" key="2">
    <source>
        <dbReference type="Pfam" id="PF04909"/>
    </source>
</evidence>
<dbReference type="GO" id="GO:0005737">
    <property type="term" value="C:cytoplasm"/>
    <property type="evidence" value="ECO:0007669"/>
    <property type="project" value="TreeGrafter"/>
</dbReference>
<dbReference type="InterPro" id="IPR032466">
    <property type="entry name" value="Metal_Hydrolase"/>
</dbReference>
<sequence length="262" mass="29577">MFLDVHTHAFHPKIASKVITKLEDHYGIEPVGNGLLDDLLLRSRRAGLDRVVVLCAATAEAQVIPANAFAVELGRHPEVIPFGTLHPDCTDWQSQLDRLRTAGVKGLKLHPEFQGFWLDDPRLLPIIEEAQRDFVFLCHIGDRLPPEKNPSCPYKLANLLDLFPEARFIAAHFGGFMQWEYALDALAGRKVWVDTSSSLEFMDDATLKGFIAKHPRERILFGSDYPLYDPADEYHRLQQRTGFCDAEMEELLSNAAALLDVE</sequence>
<dbReference type="KEGG" id="dvl:Dvul_2099"/>
<dbReference type="GO" id="GO:0016787">
    <property type="term" value="F:hydrolase activity"/>
    <property type="evidence" value="ECO:0007669"/>
    <property type="project" value="UniProtKB-KW"/>
</dbReference>
<protein>
    <submittedName>
        <fullName evidence="3">Amidohydrolase 2</fullName>
    </submittedName>
</protein>
<dbReference type="InterPro" id="IPR006680">
    <property type="entry name" value="Amidohydro-rel"/>
</dbReference>
<organism evidence="3 4">
    <name type="scientific">Nitratidesulfovibrio vulgaris (strain DP4)</name>
    <name type="common">Desulfovibrio vulgaris</name>
    <dbReference type="NCBI Taxonomy" id="391774"/>
    <lineage>
        <taxon>Bacteria</taxon>
        <taxon>Pseudomonadati</taxon>
        <taxon>Thermodesulfobacteriota</taxon>
        <taxon>Desulfovibrionia</taxon>
        <taxon>Desulfovibrionales</taxon>
        <taxon>Desulfovibrionaceae</taxon>
        <taxon>Nitratidesulfovibrio</taxon>
    </lineage>
</organism>
<dbReference type="InterPro" id="IPR032465">
    <property type="entry name" value="ACMSD"/>
</dbReference>
<accession>A0A0H3A9R3</accession>
<evidence type="ECO:0000313" key="3">
    <source>
        <dbReference type="EMBL" id="ABM29115.1"/>
    </source>
</evidence>
<dbReference type="Pfam" id="PF04909">
    <property type="entry name" value="Amidohydro_2"/>
    <property type="match status" value="1"/>
</dbReference>
<dbReference type="RefSeq" id="WP_011792653.1">
    <property type="nucleotide sequence ID" value="NC_008751.1"/>
</dbReference>
<proteinExistence type="predicted"/>
<dbReference type="GO" id="GO:0016831">
    <property type="term" value="F:carboxy-lyase activity"/>
    <property type="evidence" value="ECO:0007669"/>
    <property type="project" value="InterPro"/>
</dbReference>
<dbReference type="HOGENOM" id="CLU_044590_0_1_7"/>
<dbReference type="EMBL" id="CP000527">
    <property type="protein sequence ID" value="ABM29115.1"/>
    <property type="molecule type" value="Genomic_DNA"/>
</dbReference>
<keyword evidence="3" id="KW-0378">Hydrolase</keyword>
<keyword evidence="1" id="KW-0456">Lyase</keyword>
<dbReference type="AlphaFoldDB" id="A0A0H3A9R3"/>
<evidence type="ECO:0000256" key="1">
    <source>
        <dbReference type="ARBA" id="ARBA00023239"/>
    </source>
</evidence>
<dbReference type="PANTHER" id="PTHR21240:SF28">
    <property type="entry name" value="ISO-OROTATE DECARBOXYLASE (EUROFUNG)"/>
    <property type="match status" value="1"/>
</dbReference>
<dbReference type="GO" id="GO:0019748">
    <property type="term" value="P:secondary metabolic process"/>
    <property type="evidence" value="ECO:0007669"/>
    <property type="project" value="TreeGrafter"/>
</dbReference>
<dbReference type="SUPFAM" id="SSF51556">
    <property type="entry name" value="Metallo-dependent hydrolases"/>
    <property type="match status" value="1"/>
</dbReference>
<evidence type="ECO:0000313" key="4">
    <source>
        <dbReference type="Proteomes" id="UP000009173"/>
    </source>
</evidence>
<reference evidence="4" key="1">
    <citation type="journal article" date="2009" name="Environ. Microbiol.">
        <title>Contribution of mobile genetic elements to Desulfovibrio vulgaris genome plasticity.</title>
        <authorList>
            <person name="Walker C.B."/>
            <person name="Stolyar S."/>
            <person name="Chivian D."/>
            <person name="Pinel N."/>
            <person name="Gabster J.A."/>
            <person name="Dehal P.S."/>
            <person name="He Z."/>
            <person name="Yang Z.K."/>
            <person name="Yen H.C."/>
            <person name="Zhou J."/>
            <person name="Wall J.D."/>
            <person name="Hazen T.C."/>
            <person name="Arkin A.P."/>
            <person name="Stahl D.A."/>
        </authorList>
    </citation>
    <scope>NUCLEOTIDE SEQUENCE [LARGE SCALE GENOMIC DNA]</scope>
    <source>
        <strain evidence="4">DP4</strain>
    </source>
</reference>
<dbReference type="PANTHER" id="PTHR21240">
    <property type="entry name" value="2-AMINO-3-CARBOXYLMUCONATE-6-SEMIALDEHYDE DECARBOXYLASE"/>
    <property type="match status" value="1"/>
</dbReference>
<feature type="domain" description="Amidohydrolase-related" evidence="2">
    <location>
        <begin position="35"/>
        <end position="258"/>
    </location>
</feature>
<name>A0A0H3A9R3_NITV4</name>